<name>A0A3B0MFE5_9RHOB</name>
<reference evidence="3" key="1">
    <citation type="submission" date="2018-08" db="EMBL/GenBank/DDBJ databases">
        <authorList>
            <person name="Rodrigo-Torres L."/>
            <person name="Arahal R. D."/>
            <person name="Lucena T."/>
        </authorList>
    </citation>
    <scope>NUCLEOTIDE SEQUENCE [LARGE SCALE GENOMIC DNA]</scope>
    <source>
        <strain evidence="3">CECT 7235</strain>
    </source>
</reference>
<organism evidence="2 3">
    <name type="scientific">Roseinatronobacter ekhonensis</name>
    <dbReference type="NCBI Taxonomy" id="254356"/>
    <lineage>
        <taxon>Bacteria</taxon>
        <taxon>Pseudomonadati</taxon>
        <taxon>Pseudomonadota</taxon>
        <taxon>Alphaproteobacteria</taxon>
        <taxon>Rhodobacterales</taxon>
        <taxon>Paracoccaceae</taxon>
        <taxon>Roseinatronobacter</taxon>
    </lineage>
</organism>
<keyword evidence="3" id="KW-1185">Reference proteome</keyword>
<dbReference type="EMBL" id="UIHC01000192">
    <property type="protein sequence ID" value="SUZ34170.1"/>
    <property type="molecule type" value="Genomic_DNA"/>
</dbReference>
<dbReference type="Pfam" id="PF12008">
    <property type="entry name" value="EcoR124_C"/>
    <property type="match status" value="1"/>
</dbReference>
<dbReference type="InterPro" id="IPR022625">
    <property type="entry name" value="TypeI_RM_Rsu_C"/>
</dbReference>
<gene>
    <name evidence="2" type="primary">hsdR_4</name>
    <name evidence="2" type="ORF">ROE7235_03954</name>
</gene>
<dbReference type="EC" id="3.1.21.3" evidence="2"/>
<accession>A0A3B0MFE5</accession>
<dbReference type="GO" id="GO:0009035">
    <property type="term" value="F:type I site-specific deoxyribonuclease activity"/>
    <property type="evidence" value="ECO:0007669"/>
    <property type="project" value="UniProtKB-EC"/>
</dbReference>
<evidence type="ECO:0000313" key="2">
    <source>
        <dbReference type="EMBL" id="SUZ34170.1"/>
    </source>
</evidence>
<feature type="domain" description="Type I restriction enzyme R protein C-terminal" evidence="1">
    <location>
        <begin position="2"/>
        <end position="116"/>
    </location>
</feature>
<proteinExistence type="predicted"/>
<keyword evidence="2" id="KW-0378">Hydrolase</keyword>
<evidence type="ECO:0000259" key="1">
    <source>
        <dbReference type="Pfam" id="PF12008"/>
    </source>
</evidence>
<dbReference type="Proteomes" id="UP000272908">
    <property type="component" value="Unassembled WGS sequence"/>
</dbReference>
<dbReference type="AlphaFoldDB" id="A0A3B0MFE5"/>
<protein>
    <submittedName>
        <fullName evidence="2">Type-1 restriction enzyme R protein</fullName>
        <ecNumber evidence="2">3.1.21.3</ecNumber>
    </submittedName>
</protein>
<dbReference type="Gene3D" id="1.20.58.910">
    <property type="match status" value="1"/>
</dbReference>
<evidence type="ECO:0000313" key="3">
    <source>
        <dbReference type="Proteomes" id="UP000272908"/>
    </source>
</evidence>
<sequence>MDSVNDLLTEEDEAAFIKAFRDVIRVKNVLECFSQFDASTLPLDEQTFADYRSKYLDLYDKVRSETAKEKVSILDDLDFEIELISRDKINVSYIITLLRNMQSKTPEERAKTHKTIMDV</sequence>